<dbReference type="Pfam" id="PF03795">
    <property type="entry name" value="YCII"/>
    <property type="match status" value="1"/>
</dbReference>
<dbReference type="Gene3D" id="3.30.70.1060">
    <property type="entry name" value="Dimeric alpha+beta barrel"/>
    <property type="match status" value="1"/>
</dbReference>
<sequence length="145" mass="16055">MLRTPACSLMLRARGTSIMQSKLGIRSGAMMTTSATTRHKFIVYAPDMTDEGAFRRRLGVRQTHLDRAKVQVDKGVIKVAGAMLTPESIESPNADKKMIGSVFICEADSLADVRKLIETDVYYTDGVWDREKLVILPLALATRLP</sequence>
<evidence type="ECO:0000313" key="2">
    <source>
        <dbReference type="EMBL" id="KAJ8457333.1"/>
    </source>
</evidence>
<accession>A0AAD7X401</accession>
<gene>
    <name evidence="2" type="ORF">ONZ51_g11598</name>
</gene>
<dbReference type="PANTHER" id="PTHR33606">
    <property type="entry name" value="PROTEIN YCII"/>
    <property type="match status" value="1"/>
</dbReference>
<dbReference type="AlphaFoldDB" id="A0AAD7X401"/>
<dbReference type="SUPFAM" id="SSF54909">
    <property type="entry name" value="Dimeric alpha+beta barrel"/>
    <property type="match status" value="1"/>
</dbReference>
<evidence type="ECO:0000259" key="1">
    <source>
        <dbReference type="Pfam" id="PF03795"/>
    </source>
</evidence>
<comment type="caution">
    <text evidence="2">The sequence shown here is derived from an EMBL/GenBank/DDBJ whole genome shotgun (WGS) entry which is preliminary data.</text>
</comment>
<dbReference type="InterPro" id="IPR011008">
    <property type="entry name" value="Dimeric_a/b-barrel"/>
</dbReference>
<proteinExistence type="predicted"/>
<protein>
    <recommendedName>
        <fullName evidence="1">YCII-related domain-containing protein</fullName>
    </recommendedName>
</protein>
<reference evidence="2" key="1">
    <citation type="submission" date="2022-11" db="EMBL/GenBank/DDBJ databases">
        <title>Genome Sequence of Cubamyces cubensis.</title>
        <authorList>
            <person name="Buettner E."/>
        </authorList>
    </citation>
    <scope>NUCLEOTIDE SEQUENCE</scope>
    <source>
        <strain evidence="2">MPL-01</strain>
    </source>
</reference>
<dbReference type="EMBL" id="JAPEVG010000573">
    <property type="protein sequence ID" value="KAJ8457333.1"/>
    <property type="molecule type" value="Genomic_DNA"/>
</dbReference>
<dbReference type="InterPro" id="IPR051807">
    <property type="entry name" value="Sec-metab_biosynth-assoc"/>
</dbReference>
<keyword evidence="3" id="KW-1185">Reference proteome</keyword>
<feature type="domain" description="YCII-related" evidence="1">
    <location>
        <begin position="50"/>
        <end position="129"/>
    </location>
</feature>
<dbReference type="PANTHER" id="PTHR33606:SF3">
    <property type="entry name" value="PROTEIN YCII"/>
    <property type="match status" value="1"/>
</dbReference>
<organism evidence="2 3">
    <name type="scientific">Trametes cubensis</name>
    <dbReference type="NCBI Taxonomy" id="1111947"/>
    <lineage>
        <taxon>Eukaryota</taxon>
        <taxon>Fungi</taxon>
        <taxon>Dikarya</taxon>
        <taxon>Basidiomycota</taxon>
        <taxon>Agaricomycotina</taxon>
        <taxon>Agaricomycetes</taxon>
        <taxon>Polyporales</taxon>
        <taxon>Polyporaceae</taxon>
        <taxon>Trametes</taxon>
    </lineage>
</organism>
<dbReference type="InterPro" id="IPR005545">
    <property type="entry name" value="YCII"/>
</dbReference>
<dbReference type="Proteomes" id="UP001215151">
    <property type="component" value="Unassembled WGS sequence"/>
</dbReference>
<name>A0AAD7X401_9APHY</name>
<evidence type="ECO:0000313" key="3">
    <source>
        <dbReference type="Proteomes" id="UP001215151"/>
    </source>
</evidence>